<name>A0A8X6MU07_NEPPI</name>
<dbReference type="Gene3D" id="3.60.10.10">
    <property type="entry name" value="Endonuclease/exonuclease/phosphatase"/>
    <property type="match status" value="1"/>
</dbReference>
<dbReference type="OrthoDB" id="6433315at2759"/>
<protein>
    <recommendedName>
        <fullName evidence="1">Endonuclease/exonuclease/phosphatase domain-containing protein</fullName>
    </recommendedName>
</protein>
<evidence type="ECO:0000313" key="3">
    <source>
        <dbReference type="Proteomes" id="UP000887013"/>
    </source>
</evidence>
<dbReference type="EMBL" id="BMAW01051034">
    <property type="protein sequence ID" value="GFS78135.1"/>
    <property type="molecule type" value="Genomic_DNA"/>
</dbReference>
<dbReference type="GO" id="GO:0003824">
    <property type="term" value="F:catalytic activity"/>
    <property type="evidence" value="ECO:0007669"/>
    <property type="project" value="InterPro"/>
</dbReference>
<dbReference type="InterPro" id="IPR005135">
    <property type="entry name" value="Endo/exonuclease/phosphatase"/>
</dbReference>
<dbReference type="AlphaFoldDB" id="A0A8X6MU07"/>
<accession>A0A8X6MU07</accession>
<reference evidence="2" key="1">
    <citation type="submission" date="2020-08" db="EMBL/GenBank/DDBJ databases">
        <title>Multicomponent nature underlies the extraordinary mechanical properties of spider dragline silk.</title>
        <authorList>
            <person name="Kono N."/>
            <person name="Nakamura H."/>
            <person name="Mori M."/>
            <person name="Yoshida Y."/>
            <person name="Ohtoshi R."/>
            <person name="Malay A.D."/>
            <person name="Moran D.A.P."/>
            <person name="Tomita M."/>
            <person name="Numata K."/>
            <person name="Arakawa K."/>
        </authorList>
    </citation>
    <scope>NUCLEOTIDE SEQUENCE</scope>
</reference>
<organism evidence="2 3">
    <name type="scientific">Nephila pilipes</name>
    <name type="common">Giant wood spider</name>
    <name type="synonym">Nephila maculata</name>
    <dbReference type="NCBI Taxonomy" id="299642"/>
    <lineage>
        <taxon>Eukaryota</taxon>
        <taxon>Metazoa</taxon>
        <taxon>Ecdysozoa</taxon>
        <taxon>Arthropoda</taxon>
        <taxon>Chelicerata</taxon>
        <taxon>Arachnida</taxon>
        <taxon>Araneae</taxon>
        <taxon>Araneomorphae</taxon>
        <taxon>Entelegynae</taxon>
        <taxon>Araneoidea</taxon>
        <taxon>Nephilidae</taxon>
        <taxon>Nephila</taxon>
    </lineage>
</organism>
<sequence>MNAYSLWWGYNDANASGKKFEYLLNSSSLEIIFNASDPPTYLHYNGRDNNPDLLCVSADLSDYSKRRVIEDPDSRHRQIITSIVLPGSERKKPKEHQKVSWDFKNADRSIFRELTEEKMQMKNFNFCSPPCQFF</sequence>
<feature type="domain" description="Endonuclease/exonuclease/phosphatase" evidence="1">
    <location>
        <begin position="1"/>
        <end position="79"/>
    </location>
</feature>
<dbReference type="InterPro" id="IPR036691">
    <property type="entry name" value="Endo/exonu/phosph_ase_sf"/>
</dbReference>
<evidence type="ECO:0000259" key="1">
    <source>
        <dbReference type="Pfam" id="PF14529"/>
    </source>
</evidence>
<evidence type="ECO:0000313" key="2">
    <source>
        <dbReference type="EMBL" id="GFS78135.1"/>
    </source>
</evidence>
<keyword evidence="3" id="KW-1185">Reference proteome</keyword>
<comment type="caution">
    <text evidence="2">The sequence shown here is derived from an EMBL/GenBank/DDBJ whole genome shotgun (WGS) entry which is preliminary data.</text>
</comment>
<proteinExistence type="predicted"/>
<dbReference type="Proteomes" id="UP000887013">
    <property type="component" value="Unassembled WGS sequence"/>
</dbReference>
<gene>
    <name evidence="2" type="primary">HNAJ_LOCUS13337</name>
    <name evidence="2" type="ORF">NPIL_507871</name>
</gene>
<dbReference type="Pfam" id="PF14529">
    <property type="entry name" value="Exo_endo_phos_2"/>
    <property type="match status" value="1"/>
</dbReference>